<accession>A0A1L8RFH9</accession>
<sequence>MDEDSLFFKTAYWLSKKVYGGVNSISVTSQLFIDYFKEYYPNLSVPSYIPQHAEDIFSIEEVTKHEVFTFCFAGNIGNLQSVETIIKAAYFLKNKIEDDFLVLIVGDGVAKENCEQLANKLGIADRVTFVGNKPLTQMPEYYRAADAMLLTLINNEKIAYTLPGKTQSYMAMGKPIVAAISGEAKIVIEESDCGWVSPPEDSELLSLNMLKCMSSNQELLNSKGKNGYKYYLNHFTKEKFMDKTLSELKKLKRV</sequence>
<feature type="domain" description="Glycosyl transferase family 1" evidence="1">
    <location>
        <begin position="63"/>
        <end position="229"/>
    </location>
</feature>
<protein>
    <submittedName>
        <fullName evidence="2">Glycosyl transferase family 1</fullName>
    </submittedName>
</protein>
<dbReference type="EMBL" id="JXKH01000004">
    <property type="protein sequence ID" value="OJG18529.1"/>
    <property type="molecule type" value="Genomic_DNA"/>
</dbReference>
<gene>
    <name evidence="2" type="ORF">RU97_GL001926</name>
</gene>
<proteinExistence type="predicted"/>
<keyword evidence="2" id="KW-0808">Transferase</keyword>
<dbReference type="Proteomes" id="UP000181884">
    <property type="component" value="Unassembled WGS sequence"/>
</dbReference>
<dbReference type="InterPro" id="IPR001296">
    <property type="entry name" value="Glyco_trans_1"/>
</dbReference>
<evidence type="ECO:0000259" key="1">
    <source>
        <dbReference type="Pfam" id="PF00534"/>
    </source>
</evidence>
<reference evidence="2 3" key="1">
    <citation type="submission" date="2014-12" db="EMBL/GenBank/DDBJ databases">
        <title>Draft genome sequences of 29 type strains of Enterococci.</title>
        <authorList>
            <person name="Zhong Z."/>
            <person name="Sun Z."/>
            <person name="Liu W."/>
            <person name="Zhang W."/>
            <person name="Zhang H."/>
        </authorList>
    </citation>
    <scope>NUCLEOTIDE SEQUENCE [LARGE SCALE GENOMIC DNA]</scope>
    <source>
        <strain evidence="2 3">DSM 17029</strain>
    </source>
</reference>
<dbReference type="PANTHER" id="PTHR12526">
    <property type="entry name" value="GLYCOSYLTRANSFERASE"/>
    <property type="match status" value="1"/>
</dbReference>
<evidence type="ECO:0000313" key="3">
    <source>
        <dbReference type="Proteomes" id="UP000181884"/>
    </source>
</evidence>
<evidence type="ECO:0000313" key="2">
    <source>
        <dbReference type="EMBL" id="OJG18529.1"/>
    </source>
</evidence>
<dbReference type="Gene3D" id="3.40.50.2000">
    <property type="entry name" value="Glycogen Phosphorylase B"/>
    <property type="match status" value="2"/>
</dbReference>
<dbReference type="STRING" id="214095.RU97_GL001926"/>
<keyword evidence="3" id="KW-1185">Reference proteome</keyword>
<comment type="caution">
    <text evidence="2">The sequence shown here is derived from an EMBL/GenBank/DDBJ whole genome shotgun (WGS) entry which is preliminary data.</text>
</comment>
<dbReference type="SUPFAM" id="SSF53756">
    <property type="entry name" value="UDP-Glycosyltransferase/glycogen phosphorylase"/>
    <property type="match status" value="1"/>
</dbReference>
<dbReference type="AlphaFoldDB" id="A0A1L8RFH9"/>
<organism evidence="2 3">
    <name type="scientific">Enterococcus canis</name>
    <dbReference type="NCBI Taxonomy" id="214095"/>
    <lineage>
        <taxon>Bacteria</taxon>
        <taxon>Bacillati</taxon>
        <taxon>Bacillota</taxon>
        <taxon>Bacilli</taxon>
        <taxon>Lactobacillales</taxon>
        <taxon>Enterococcaceae</taxon>
        <taxon>Enterococcus</taxon>
    </lineage>
</organism>
<dbReference type="Pfam" id="PF00534">
    <property type="entry name" value="Glycos_transf_1"/>
    <property type="match status" value="1"/>
</dbReference>
<dbReference type="GO" id="GO:0016757">
    <property type="term" value="F:glycosyltransferase activity"/>
    <property type="evidence" value="ECO:0007669"/>
    <property type="project" value="InterPro"/>
</dbReference>
<dbReference type="CDD" id="cd03794">
    <property type="entry name" value="GT4_WbuB-like"/>
    <property type="match status" value="1"/>
</dbReference>
<name>A0A1L8RFH9_9ENTE</name>